<evidence type="ECO:0000259" key="7">
    <source>
        <dbReference type="PROSITE" id="PS51462"/>
    </source>
</evidence>
<feature type="domain" description="Nudix hydrolase" evidence="7">
    <location>
        <begin position="17"/>
        <end position="157"/>
    </location>
</feature>
<dbReference type="EC" id="3.6.1.55" evidence="8"/>
<organism evidence="8 9">
    <name type="scientific">Salinimicrobium flavum</name>
    <dbReference type="NCBI Taxonomy" id="1737065"/>
    <lineage>
        <taxon>Bacteria</taxon>
        <taxon>Pseudomonadati</taxon>
        <taxon>Bacteroidota</taxon>
        <taxon>Flavobacteriia</taxon>
        <taxon>Flavobacteriales</taxon>
        <taxon>Flavobacteriaceae</taxon>
        <taxon>Salinimicrobium</taxon>
    </lineage>
</organism>
<dbReference type="PROSITE" id="PS51462">
    <property type="entry name" value="NUDIX"/>
    <property type="match status" value="1"/>
</dbReference>
<evidence type="ECO:0000256" key="5">
    <source>
        <dbReference type="ARBA" id="ARBA00022842"/>
    </source>
</evidence>
<dbReference type="SUPFAM" id="SSF55811">
    <property type="entry name" value="Nudix"/>
    <property type="match status" value="1"/>
</dbReference>
<comment type="cofactor">
    <cofactor evidence="1">
        <name>Mn(2+)</name>
        <dbReference type="ChEBI" id="CHEBI:29035"/>
    </cofactor>
</comment>
<evidence type="ECO:0000313" key="8">
    <source>
        <dbReference type="EMBL" id="MFD2519104.1"/>
    </source>
</evidence>
<keyword evidence="3" id="KW-0479">Metal-binding</keyword>
<dbReference type="Gene3D" id="3.90.79.10">
    <property type="entry name" value="Nucleoside Triphosphate Pyrophosphohydrolase"/>
    <property type="match status" value="1"/>
</dbReference>
<evidence type="ECO:0000256" key="3">
    <source>
        <dbReference type="ARBA" id="ARBA00022723"/>
    </source>
</evidence>
<comment type="cofactor">
    <cofactor evidence="2">
        <name>Mg(2+)</name>
        <dbReference type="ChEBI" id="CHEBI:18420"/>
    </cofactor>
</comment>
<dbReference type="RefSeq" id="WP_380754671.1">
    <property type="nucleotide sequence ID" value="NZ_JBHULT010000012.1"/>
</dbReference>
<keyword evidence="9" id="KW-1185">Reference proteome</keyword>
<dbReference type="PANTHER" id="PTHR12992:SF11">
    <property type="entry name" value="MITOCHONDRIAL COENZYME A DIPHOSPHATASE NUDT8"/>
    <property type="match status" value="1"/>
</dbReference>
<evidence type="ECO:0000256" key="4">
    <source>
        <dbReference type="ARBA" id="ARBA00022801"/>
    </source>
</evidence>
<dbReference type="CDD" id="cd03426">
    <property type="entry name" value="NUDIX_CoAse_Nudt7"/>
    <property type="match status" value="1"/>
</dbReference>
<evidence type="ECO:0000256" key="2">
    <source>
        <dbReference type="ARBA" id="ARBA00001946"/>
    </source>
</evidence>
<sequence>MLRLQELENLNIEQQRPKQAAVMAVFYPGEQQETKFVLILRKTYKGVHSNQIGFPGGRVEDEDLNLMHTALRETEEEVGIPRQEVTVLRELTRLYIPPSNFWVQPFLGLMHRTPLLIPQEEEVEAVLEIDIDDFMSDSCLTKQTLSTSYATNIEVPAFLLNGHIVWGATAMMLNEMKEILQKAL</sequence>
<comment type="caution">
    <text evidence="8">The sequence shown here is derived from an EMBL/GenBank/DDBJ whole genome shotgun (WGS) entry which is preliminary data.</text>
</comment>
<protein>
    <submittedName>
        <fullName evidence="8">NUDIX hydrolase</fullName>
        <ecNumber evidence="8">3.6.1.55</ecNumber>
    </submittedName>
</protein>
<evidence type="ECO:0000256" key="1">
    <source>
        <dbReference type="ARBA" id="ARBA00001936"/>
    </source>
</evidence>
<keyword evidence="4 8" id="KW-0378">Hydrolase</keyword>
<keyword evidence="6" id="KW-0464">Manganese</keyword>
<gene>
    <name evidence="8" type="ORF">ACFSTG_14445</name>
</gene>
<dbReference type="InterPro" id="IPR015797">
    <property type="entry name" value="NUDIX_hydrolase-like_dom_sf"/>
</dbReference>
<dbReference type="InterPro" id="IPR045121">
    <property type="entry name" value="CoAse"/>
</dbReference>
<dbReference type="PANTHER" id="PTHR12992">
    <property type="entry name" value="NUDIX HYDROLASE"/>
    <property type="match status" value="1"/>
</dbReference>
<reference evidence="9" key="1">
    <citation type="journal article" date="2019" name="Int. J. Syst. Evol. Microbiol.">
        <title>The Global Catalogue of Microorganisms (GCM) 10K type strain sequencing project: providing services to taxonomists for standard genome sequencing and annotation.</title>
        <authorList>
            <consortium name="The Broad Institute Genomics Platform"/>
            <consortium name="The Broad Institute Genome Sequencing Center for Infectious Disease"/>
            <person name="Wu L."/>
            <person name="Ma J."/>
        </authorList>
    </citation>
    <scope>NUCLEOTIDE SEQUENCE [LARGE SCALE GENOMIC DNA]</scope>
    <source>
        <strain evidence="9">KCTC 42585</strain>
    </source>
</reference>
<dbReference type="EMBL" id="JBHULT010000012">
    <property type="protein sequence ID" value="MFD2519104.1"/>
    <property type="molecule type" value="Genomic_DNA"/>
</dbReference>
<evidence type="ECO:0000313" key="9">
    <source>
        <dbReference type="Proteomes" id="UP001597468"/>
    </source>
</evidence>
<dbReference type="GO" id="GO:0035539">
    <property type="term" value="F:8-oxo-7,8-dihydrodeoxyguanosine triphosphate pyrophosphatase activity"/>
    <property type="evidence" value="ECO:0007669"/>
    <property type="project" value="UniProtKB-EC"/>
</dbReference>
<dbReference type="Pfam" id="PF00293">
    <property type="entry name" value="NUDIX"/>
    <property type="match status" value="1"/>
</dbReference>
<dbReference type="Proteomes" id="UP001597468">
    <property type="component" value="Unassembled WGS sequence"/>
</dbReference>
<evidence type="ECO:0000256" key="6">
    <source>
        <dbReference type="ARBA" id="ARBA00023211"/>
    </source>
</evidence>
<dbReference type="InterPro" id="IPR000086">
    <property type="entry name" value="NUDIX_hydrolase_dom"/>
</dbReference>
<accession>A0ABW5IZG8</accession>
<proteinExistence type="predicted"/>
<name>A0ABW5IZG8_9FLAO</name>
<keyword evidence="5" id="KW-0460">Magnesium</keyword>